<dbReference type="SUPFAM" id="SSF52374">
    <property type="entry name" value="Nucleotidylyl transferase"/>
    <property type="match status" value="1"/>
</dbReference>
<feature type="domain" description="Pyruvate kinase barrel" evidence="13">
    <location>
        <begin position="2"/>
        <end position="312"/>
    </location>
</feature>
<dbReference type="Gene3D" id="3.40.50.620">
    <property type="entry name" value="HUPs"/>
    <property type="match status" value="1"/>
</dbReference>
<dbReference type="InterPro" id="IPR040442">
    <property type="entry name" value="Pyrv_kinase-like_dom_sf"/>
</dbReference>
<evidence type="ECO:0000256" key="12">
    <source>
        <dbReference type="ARBA" id="ARBA00023317"/>
    </source>
</evidence>
<dbReference type="InterPro" id="IPR015813">
    <property type="entry name" value="Pyrv/PenolPyrv_kinase-like_dom"/>
</dbReference>
<keyword evidence="12" id="KW-0670">Pyruvate</keyword>
<dbReference type="Gene3D" id="3.10.400.10">
    <property type="entry name" value="Sulfate adenylyltransferase"/>
    <property type="match status" value="1"/>
</dbReference>
<evidence type="ECO:0000256" key="10">
    <source>
        <dbReference type="ARBA" id="ARBA00022842"/>
    </source>
</evidence>
<evidence type="ECO:0000313" key="16">
    <source>
        <dbReference type="EMBL" id="SVA63446.1"/>
    </source>
</evidence>
<evidence type="ECO:0000256" key="8">
    <source>
        <dbReference type="ARBA" id="ARBA00022777"/>
    </source>
</evidence>
<dbReference type="EC" id="2.7.1.40" evidence="4"/>
<dbReference type="GO" id="GO:0005524">
    <property type="term" value="F:ATP binding"/>
    <property type="evidence" value="ECO:0007669"/>
    <property type="project" value="UniProtKB-KW"/>
</dbReference>
<dbReference type="Pfam" id="PF01747">
    <property type="entry name" value="ATP-sulfurylase"/>
    <property type="match status" value="1"/>
</dbReference>
<accession>A0A381XFD5</accession>
<gene>
    <name evidence="16" type="ORF">METZ01_LOCUS116300</name>
</gene>
<comment type="pathway">
    <text evidence="2">Sulfur metabolism; hydrogen sulfide biosynthesis; sulfite from sulfate: step 1/3.</text>
</comment>
<keyword evidence="5" id="KW-0808">Transferase</keyword>
<sequence length="727" mass="81528">MNRPKILTTLGPVSLNSEIIKKLSDRGVDYFRINMSHTSIDELKQHIETIRKFSDTPICIDSEGAQVRTGLMTENTVYRDRERVILLPGNAMGESNKMGLWPSDIFSQLKPGDILTVDFDSLLLSVTTVTENQAEAIILNGGSVGTNKAVTLFPPVFLPPLSEKDISAVKIGLEYGIKDFALSFTNSADDVLELRKIVGNDSNIISKIESKNGVNNLDSILQVTNSILIDRGDLSREVPLENIPFLQKMIINKAKDFNKNVYVATNLLESMMTNSKPTRAEVNDVMNTLLDGATGLVLAAETAIGEQPVAAVDILRSLILRYTASHSGYQMSDLLEHQNLLLPEMHGIESGLHHRKVNDISLPSKYTEQIETLEIDENTFLDVIQIAQGVYAPLNGFMNLDDLEDVLNDYKLSDGQVWTLPIILQINEEKWRSLKEGMTVSLKFEGSLESQMVLKISELYKIDLESVSKRWFGTKDIQHPGVERLMALGAYVVAGEIKHYNYEKILNSHYFLTPQQTRMIFSIKGWSRIVAFHTRNVPHKAHEYLMKQAMERTNADGLLIQPVVGPKKKGDFVAEAILGAYDIFIESCLPGALLCTFSTYSRYSGPREAVFTALCRKNYGCTHFIVGRDHTGVGDYYKQISNNELFDKLGDVGIEIVYFDKVGYSKSLRKMVEKDGQKQNDDIESISGTKIRDALLNGNTIPNTFIRKNIMDFLKDRMDSDNPVFVE</sequence>
<dbReference type="PANTHER" id="PTHR43509">
    <property type="match status" value="1"/>
</dbReference>
<feature type="domain" description="ATP-sulfurylase PUA-like" evidence="15">
    <location>
        <begin position="366"/>
        <end position="501"/>
    </location>
</feature>
<evidence type="ECO:0000259" key="13">
    <source>
        <dbReference type="Pfam" id="PF00224"/>
    </source>
</evidence>
<comment type="pathway">
    <text evidence="1">Carbohydrate degradation; glycolysis; pyruvate from D-glyceraldehyde 3-phosphate: step 5/5.</text>
</comment>
<keyword evidence="10" id="KW-0460">Magnesium</keyword>
<dbReference type="InterPro" id="IPR015947">
    <property type="entry name" value="PUA-like_sf"/>
</dbReference>
<evidence type="ECO:0000256" key="7">
    <source>
        <dbReference type="ARBA" id="ARBA00022741"/>
    </source>
</evidence>
<evidence type="ECO:0000259" key="15">
    <source>
        <dbReference type="Pfam" id="PF14306"/>
    </source>
</evidence>
<dbReference type="SUPFAM" id="SSF88697">
    <property type="entry name" value="PUA domain-like"/>
    <property type="match status" value="1"/>
</dbReference>
<dbReference type="PRINTS" id="PR01050">
    <property type="entry name" value="PYRUVTKNASE"/>
</dbReference>
<dbReference type="InterPro" id="IPR011037">
    <property type="entry name" value="Pyrv_Knase-like_insert_dom_sf"/>
</dbReference>
<dbReference type="PANTHER" id="PTHR43509:SF1">
    <property type="entry name" value="SULFATE ADENYLYLTRANSFERASE"/>
    <property type="match status" value="1"/>
</dbReference>
<dbReference type="GO" id="GO:0004781">
    <property type="term" value="F:sulfate adenylyltransferase (ATP) activity"/>
    <property type="evidence" value="ECO:0007669"/>
    <property type="project" value="InterPro"/>
</dbReference>
<comment type="similarity">
    <text evidence="3">Belongs to the pyruvate kinase family.</text>
</comment>
<dbReference type="Pfam" id="PF00224">
    <property type="entry name" value="PK"/>
    <property type="match status" value="1"/>
</dbReference>
<dbReference type="AlphaFoldDB" id="A0A381XFD5"/>
<dbReference type="SUPFAM" id="SSF50800">
    <property type="entry name" value="PK beta-barrel domain-like"/>
    <property type="match status" value="1"/>
</dbReference>
<dbReference type="EMBL" id="UINC01014978">
    <property type="protein sequence ID" value="SVA63446.1"/>
    <property type="molecule type" value="Genomic_DNA"/>
</dbReference>
<dbReference type="GO" id="GO:0030955">
    <property type="term" value="F:potassium ion binding"/>
    <property type="evidence" value="ECO:0007669"/>
    <property type="project" value="InterPro"/>
</dbReference>
<dbReference type="InterPro" id="IPR001697">
    <property type="entry name" value="Pyr_Knase"/>
</dbReference>
<dbReference type="GO" id="GO:0004743">
    <property type="term" value="F:pyruvate kinase activity"/>
    <property type="evidence" value="ECO:0007669"/>
    <property type="project" value="UniProtKB-EC"/>
</dbReference>
<evidence type="ECO:0000256" key="9">
    <source>
        <dbReference type="ARBA" id="ARBA00022840"/>
    </source>
</evidence>
<keyword evidence="11" id="KW-0324">Glycolysis</keyword>
<dbReference type="InterPro" id="IPR024951">
    <property type="entry name" value="Sulfurylase_cat_dom"/>
</dbReference>
<dbReference type="Gene3D" id="3.20.20.60">
    <property type="entry name" value="Phosphoenolpyruvate-binding domains"/>
    <property type="match status" value="1"/>
</dbReference>
<proteinExistence type="inferred from homology"/>
<keyword evidence="6" id="KW-0479">Metal-binding</keyword>
<evidence type="ECO:0000256" key="6">
    <source>
        <dbReference type="ARBA" id="ARBA00022723"/>
    </source>
</evidence>
<evidence type="ECO:0000259" key="14">
    <source>
        <dbReference type="Pfam" id="PF01747"/>
    </source>
</evidence>
<dbReference type="InterPro" id="IPR014729">
    <property type="entry name" value="Rossmann-like_a/b/a_fold"/>
</dbReference>
<dbReference type="InterPro" id="IPR015806">
    <property type="entry name" value="Pyrv_Knase_insert_dom_sf"/>
</dbReference>
<dbReference type="InterPro" id="IPR015793">
    <property type="entry name" value="Pyrv_Knase_brl"/>
</dbReference>
<dbReference type="Gene3D" id="2.40.33.10">
    <property type="entry name" value="PK beta-barrel domain-like"/>
    <property type="match status" value="1"/>
</dbReference>
<keyword evidence="9" id="KW-0067">ATP-binding</keyword>
<reference evidence="16" key="1">
    <citation type="submission" date="2018-05" db="EMBL/GenBank/DDBJ databases">
        <authorList>
            <person name="Lanie J.A."/>
            <person name="Ng W.-L."/>
            <person name="Kazmierczak K.M."/>
            <person name="Andrzejewski T.M."/>
            <person name="Davidsen T.M."/>
            <person name="Wayne K.J."/>
            <person name="Tettelin H."/>
            <person name="Glass J.I."/>
            <person name="Rusch D."/>
            <person name="Podicherti R."/>
            <person name="Tsui H.-C.T."/>
            <person name="Winkler M.E."/>
        </authorList>
    </citation>
    <scope>NUCLEOTIDE SEQUENCE</scope>
</reference>
<evidence type="ECO:0000256" key="5">
    <source>
        <dbReference type="ARBA" id="ARBA00022679"/>
    </source>
</evidence>
<dbReference type="Pfam" id="PF14306">
    <property type="entry name" value="PUA_2"/>
    <property type="match status" value="1"/>
</dbReference>
<keyword evidence="7" id="KW-0547">Nucleotide-binding</keyword>
<dbReference type="GO" id="GO:0016301">
    <property type="term" value="F:kinase activity"/>
    <property type="evidence" value="ECO:0007669"/>
    <property type="project" value="UniProtKB-KW"/>
</dbReference>
<name>A0A381XFD5_9ZZZZ</name>
<dbReference type="GO" id="GO:0000287">
    <property type="term" value="F:magnesium ion binding"/>
    <property type="evidence" value="ECO:0007669"/>
    <property type="project" value="InterPro"/>
</dbReference>
<evidence type="ECO:0000256" key="4">
    <source>
        <dbReference type="ARBA" id="ARBA00012142"/>
    </source>
</evidence>
<keyword evidence="8" id="KW-0418">Kinase</keyword>
<organism evidence="16">
    <name type="scientific">marine metagenome</name>
    <dbReference type="NCBI Taxonomy" id="408172"/>
    <lineage>
        <taxon>unclassified sequences</taxon>
        <taxon>metagenomes</taxon>
        <taxon>ecological metagenomes</taxon>
    </lineage>
</organism>
<evidence type="ECO:0000256" key="3">
    <source>
        <dbReference type="ARBA" id="ARBA00008663"/>
    </source>
</evidence>
<dbReference type="InterPro" id="IPR025980">
    <property type="entry name" value="ATP-Sase_PUA-like_dom"/>
</dbReference>
<evidence type="ECO:0000256" key="2">
    <source>
        <dbReference type="ARBA" id="ARBA00005048"/>
    </source>
</evidence>
<feature type="domain" description="Sulphate adenylyltransferase catalytic" evidence="14">
    <location>
        <begin position="509"/>
        <end position="715"/>
    </location>
</feature>
<dbReference type="SUPFAM" id="SSF51621">
    <property type="entry name" value="Phosphoenolpyruvate/pyruvate domain"/>
    <property type="match status" value="1"/>
</dbReference>
<evidence type="ECO:0000256" key="1">
    <source>
        <dbReference type="ARBA" id="ARBA00004997"/>
    </source>
</evidence>
<protein>
    <recommendedName>
        <fullName evidence="4">pyruvate kinase</fullName>
        <ecNumber evidence="4">2.7.1.40</ecNumber>
    </recommendedName>
</protein>
<evidence type="ECO:0000256" key="11">
    <source>
        <dbReference type="ARBA" id="ARBA00023152"/>
    </source>
</evidence>
<dbReference type="UniPathway" id="UPA00109">
    <property type="reaction ID" value="UER00188"/>
</dbReference>